<keyword evidence="6" id="KW-0902">Two-component regulatory system</keyword>
<dbReference type="InterPro" id="IPR036890">
    <property type="entry name" value="HATPase_C_sf"/>
</dbReference>
<proteinExistence type="predicted"/>
<dbReference type="FunFam" id="3.30.565.10:FF:000006">
    <property type="entry name" value="Sensor histidine kinase WalK"/>
    <property type="match status" value="1"/>
</dbReference>
<evidence type="ECO:0000313" key="8">
    <source>
        <dbReference type="EMBL" id="MPM87080.1"/>
    </source>
</evidence>
<dbReference type="PANTHER" id="PTHR45453">
    <property type="entry name" value="PHOSPHATE REGULON SENSOR PROTEIN PHOR"/>
    <property type="match status" value="1"/>
</dbReference>
<gene>
    <name evidence="8" type="primary">senX3_7</name>
    <name evidence="8" type="ORF">SDC9_134173</name>
</gene>
<dbReference type="Pfam" id="PF02518">
    <property type="entry name" value="HATPase_c"/>
    <property type="match status" value="1"/>
</dbReference>
<dbReference type="EMBL" id="VSSQ01034982">
    <property type="protein sequence ID" value="MPM87080.1"/>
    <property type="molecule type" value="Genomic_DNA"/>
</dbReference>
<feature type="domain" description="Histidine kinase" evidence="7">
    <location>
        <begin position="1"/>
        <end position="103"/>
    </location>
</feature>
<dbReference type="AlphaFoldDB" id="A0A645DC68"/>
<evidence type="ECO:0000256" key="1">
    <source>
        <dbReference type="ARBA" id="ARBA00000085"/>
    </source>
</evidence>
<dbReference type="InterPro" id="IPR050351">
    <property type="entry name" value="BphY/WalK/GraS-like"/>
</dbReference>
<evidence type="ECO:0000256" key="6">
    <source>
        <dbReference type="ARBA" id="ARBA00023012"/>
    </source>
</evidence>
<keyword evidence="4 8" id="KW-0808">Transferase</keyword>
<protein>
    <recommendedName>
        <fullName evidence="2">histidine kinase</fullName>
        <ecNumber evidence="2">2.7.13.3</ecNumber>
    </recommendedName>
</protein>
<dbReference type="PANTHER" id="PTHR45453:SF1">
    <property type="entry name" value="PHOSPHATE REGULON SENSOR PROTEIN PHOR"/>
    <property type="match status" value="1"/>
</dbReference>
<dbReference type="GO" id="GO:0016036">
    <property type="term" value="P:cellular response to phosphate starvation"/>
    <property type="evidence" value="ECO:0007669"/>
    <property type="project" value="TreeGrafter"/>
</dbReference>
<dbReference type="EC" id="2.7.13.3" evidence="2"/>
<accession>A0A645DC68</accession>
<dbReference type="SUPFAM" id="SSF55874">
    <property type="entry name" value="ATPase domain of HSP90 chaperone/DNA topoisomerase II/histidine kinase"/>
    <property type="match status" value="1"/>
</dbReference>
<reference evidence="8" key="1">
    <citation type="submission" date="2019-08" db="EMBL/GenBank/DDBJ databases">
        <authorList>
            <person name="Kucharzyk K."/>
            <person name="Murdoch R.W."/>
            <person name="Higgins S."/>
            <person name="Loffler F."/>
        </authorList>
    </citation>
    <scope>NUCLEOTIDE SEQUENCE</scope>
</reference>
<keyword evidence="3" id="KW-0597">Phosphoprotein</keyword>
<dbReference type="GO" id="GO:0000155">
    <property type="term" value="F:phosphorelay sensor kinase activity"/>
    <property type="evidence" value="ECO:0007669"/>
    <property type="project" value="TreeGrafter"/>
</dbReference>
<organism evidence="8">
    <name type="scientific">bioreactor metagenome</name>
    <dbReference type="NCBI Taxonomy" id="1076179"/>
    <lineage>
        <taxon>unclassified sequences</taxon>
        <taxon>metagenomes</taxon>
        <taxon>ecological metagenomes</taxon>
    </lineage>
</organism>
<sequence>MIYNLLENAIKYNRPGGTASVTVKKENGEVLLAVADTGIGIPKAEQSRIFERFYRVDKSHNEAVEGTGLGLAIVKHGVALHEGRIRLKSGPQGSTFTLRFPAL</sequence>
<dbReference type="InterPro" id="IPR003594">
    <property type="entry name" value="HATPase_dom"/>
</dbReference>
<name>A0A645DC68_9ZZZZ</name>
<dbReference type="PROSITE" id="PS50109">
    <property type="entry name" value="HIS_KIN"/>
    <property type="match status" value="1"/>
</dbReference>
<comment type="catalytic activity">
    <reaction evidence="1">
        <text>ATP + protein L-histidine = ADP + protein N-phospho-L-histidine.</text>
        <dbReference type="EC" id="2.7.13.3"/>
    </reaction>
</comment>
<evidence type="ECO:0000256" key="4">
    <source>
        <dbReference type="ARBA" id="ARBA00022679"/>
    </source>
</evidence>
<dbReference type="CDD" id="cd00075">
    <property type="entry name" value="HATPase"/>
    <property type="match status" value="1"/>
</dbReference>
<keyword evidence="5 8" id="KW-0418">Kinase</keyword>
<evidence type="ECO:0000256" key="2">
    <source>
        <dbReference type="ARBA" id="ARBA00012438"/>
    </source>
</evidence>
<dbReference type="PRINTS" id="PR00344">
    <property type="entry name" value="BCTRLSENSOR"/>
</dbReference>
<dbReference type="GO" id="GO:0005886">
    <property type="term" value="C:plasma membrane"/>
    <property type="evidence" value="ECO:0007669"/>
    <property type="project" value="TreeGrafter"/>
</dbReference>
<dbReference type="SMART" id="SM00387">
    <property type="entry name" value="HATPase_c"/>
    <property type="match status" value="1"/>
</dbReference>
<comment type="caution">
    <text evidence="8">The sequence shown here is derived from an EMBL/GenBank/DDBJ whole genome shotgun (WGS) entry which is preliminary data.</text>
</comment>
<dbReference type="Gene3D" id="3.30.565.10">
    <property type="entry name" value="Histidine kinase-like ATPase, C-terminal domain"/>
    <property type="match status" value="1"/>
</dbReference>
<evidence type="ECO:0000259" key="7">
    <source>
        <dbReference type="PROSITE" id="PS50109"/>
    </source>
</evidence>
<evidence type="ECO:0000256" key="5">
    <source>
        <dbReference type="ARBA" id="ARBA00022777"/>
    </source>
</evidence>
<dbReference type="GO" id="GO:0004721">
    <property type="term" value="F:phosphoprotein phosphatase activity"/>
    <property type="evidence" value="ECO:0007669"/>
    <property type="project" value="TreeGrafter"/>
</dbReference>
<evidence type="ECO:0000256" key="3">
    <source>
        <dbReference type="ARBA" id="ARBA00022553"/>
    </source>
</evidence>
<dbReference type="InterPro" id="IPR004358">
    <property type="entry name" value="Sig_transdc_His_kin-like_C"/>
</dbReference>
<dbReference type="InterPro" id="IPR005467">
    <property type="entry name" value="His_kinase_dom"/>
</dbReference>